<feature type="region of interest" description="Disordered" evidence="1">
    <location>
        <begin position="48"/>
        <end position="102"/>
    </location>
</feature>
<dbReference type="Proteomes" id="UP000605361">
    <property type="component" value="Unassembled WGS sequence"/>
</dbReference>
<feature type="compositionally biased region" description="Low complexity" evidence="1">
    <location>
        <begin position="84"/>
        <end position="93"/>
    </location>
</feature>
<dbReference type="AlphaFoldDB" id="A0A931AAT7"/>
<sequence>MPYGSPPPGNRNAVLIGVIVALSVLLVGGGAFGAYAYVNAPGPMTTVAQPSTPPSAPPSVPPSAPPSSAPPSAAPTDTPEAEPTEPSTTPAESTEARSPLTHTEFDDWKLDLGDLNYEAVKVGGWTYDSCDPVDAEGVLADNGCERGVQLAYSAYGGSIKAAQIIVSFPSGNAAKTAASRLAKLTSDALIYRRSATHNTYTYGKVRSGAYKNYLVATVVTATKAGSSKASKFHQYLQADRGLFLLMRRDNVVTS</sequence>
<reference evidence="3" key="1">
    <citation type="submission" date="2020-11" db="EMBL/GenBank/DDBJ databases">
        <title>Whole-genome analyses of Nonomuraea sp. K274.</title>
        <authorList>
            <person name="Veyisoglu A."/>
        </authorList>
    </citation>
    <scope>NUCLEOTIDE SEQUENCE</scope>
    <source>
        <strain evidence="3">K274</strain>
    </source>
</reference>
<proteinExistence type="predicted"/>
<organism evidence="3 4">
    <name type="scientific">Nonomuraea cypriaca</name>
    <dbReference type="NCBI Taxonomy" id="1187855"/>
    <lineage>
        <taxon>Bacteria</taxon>
        <taxon>Bacillati</taxon>
        <taxon>Actinomycetota</taxon>
        <taxon>Actinomycetes</taxon>
        <taxon>Streptosporangiales</taxon>
        <taxon>Streptosporangiaceae</taxon>
        <taxon>Nonomuraea</taxon>
    </lineage>
</organism>
<comment type="caution">
    <text evidence="3">The sequence shown here is derived from an EMBL/GenBank/DDBJ whole genome shotgun (WGS) entry which is preliminary data.</text>
</comment>
<evidence type="ECO:0000256" key="1">
    <source>
        <dbReference type="SAM" id="MobiDB-lite"/>
    </source>
</evidence>
<keyword evidence="2" id="KW-0472">Membrane</keyword>
<keyword evidence="4" id="KW-1185">Reference proteome</keyword>
<feature type="compositionally biased region" description="Pro residues" evidence="1">
    <location>
        <begin position="51"/>
        <end position="73"/>
    </location>
</feature>
<dbReference type="RefSeq" id="WP_195898326.1">
    <property type="nucleotide sequence ID" value="NZ_JADOGI010000090.1"/>
</dbReference>
<feature type="transmembrane region" description="Helical" evidence="2">
    <location>
        <begin position="12"/>
        <end position="38"/>
    </location>
</feature>
<evidence type="ECO:0000256" key="2">
    <source>
        <dbReference type="SAM" id="Phobius"/>
    </source>
</evidence>
<keyword evidence="2" id="KW-0812">Transmembrane</keyword>
<accession>A0A931AAT7</accession>
<gene>
    <name evidence="3" type="ORF">ITP53_27385</name>
</gene>
<protein>
    <submittedName>
        <fullName evidence="3">Uncharacterized protein</fullName>
    </submittedName>
</protein>
<evidence type="ECO:0000313" key="4">
    <source>
        <dbReference type="Proteomes" id="UP000605361"/>
    </source>
</evidence>
<keyword evidence="2" id="KW-1133">Transmembrane helix</keyword>
<dbReference type="EMBL" id="JADOGI010000090">
    <property type="protein sequence ID" value="MBF8189391.1"/>
    <property type="molecule type" value="Genomic_DNA"/>
</dbReference>
<name>A0A931AAT7_9ACTN</name>
<evidence type="ECO:0000313" key="3">
    <source>
        <dbReference type="EMBL" id="MBF8189391.1"/>
    </source>
</evidence>